<keyword evidence="3 5" id="KW-0378">Hydrolase</keyword>
<comment type="caution">
    <text evidence="11">The sequence shown here is derived from an EMBL/GenBank/DDBJ whole genome shotgun (WGS) entry which is preliminary data.</text>
</comment>
<dbReference type="InterPro" id="IPR034193">
    <property type="entry name" value="PCSK9_ProteinaseK-like"/>
</dbReference>
<evidence type="ECO:0000313" key="12">
    <source>
        <dbReference type="Proteomes" id="UP001595453"/>
    </source>
</evidence>
<dbReference type="Pfam" id="PF00082">
    <property type="entry name" value="Peptidase_S8"/>
    <property type="match status" value="1"/>
</dbReference>
<name>A0ABV7CJF8_9GAMM</name>
<feature type="domain" description="Peptidase C-terminal archaeal/bacterial" evidence="9">
    <location>
        <begin position="438"/>
        <end position="504"/>
    </location>
</feature>
<dbReference type="InterPro" id="IPR000209">
    <property type="entry name" value="Peptidase_S8/S53_dom"/>
</dbReference>
<dbReference type="RefSeq" id="WP_377123527.1">
    <property type="nucleotide sequence ID" value="NZ_JBHRSD010000014.1"/>
</dbReference>
<evidence type="ECO:0000256" key="5">
    <source>
        <dbReference type="PROSITE-ProRule" id="PRU01240"/>
    </source>
</evidence>
<dbReference type="PROSITE" id="PS51257">
    <property type="entry name" value="PROKAR_LIPOPROTEIN"/>
    <property type="match status" value="1"/>
</dbReference>
<comment type="similarity">
    <text evidence="1 5 6">Belongs to the peptidase S8 family.</text>
</comment>
<gene>
    <name evidence="11" type="ORF">ACFOEE_09395</name>
</gene>
<dbReference type="Gene3D" id="3.40.50.200">
    <property type="entry name" value="Peptidase S8/S53 domain"/>
    <property type="match status" value="1"/>
</dbReference>
<feature type="domain" description="Inhibitor I9" evidence="10">
    <location>
        <begin position="47"/>
        <end position="124"/>
    </location>
</feature>
<dbReference type="InterPro" id="IPR050131">
    <property type="entry name" value="Peptidase_S8_subtilisin-like"/>
</dbReference>
<evidence type="ECO:0000259" key="8">
    <source>
        <dbReference type="Pfam" id="PF00082"/>
    </source>
</evidence>
<keyword evidence="12" id="KW-1185">Reference proteome</keyword>
<evidence type="ECO:0000256" key="1">
    <source>
        <dbReference type="ARBA" id="ARBA00011073"/>
    </source>
</evidence>
<dbReference type="CDD" id="cd04077">
    <property type="entry name" value="Peptidases_S8_PCSK9_ProteinaseK_like"/>
    <property type="match status" value="1"/>
</dbReference>
<proteinExistence type="inferred from homology"/>
<dbReference type="PANTHER" id="PTHR43806">
    <property type="entry name" value="PEPTIDASE S8"/>
    <property type="match status" value="1"/>
</dbReference>
<feature type="domain" description="Peptidase S8/S53" evidence="8">
    <location>
        <begin position="160"/>
        <end position="390"/>
    </location>
</feature>
<dbReference type="InterPro" id="IPR022398">
    <property type="entry name" value="Peptidase_S8_His-AS"/>
</dbReference>
<sequence length="627" mass="65499">MQKLTLCTLALASACYTPSLLANSPVSEPTLAPLHLALVPAQAIAEQYIVVFKRPLILAEQSAETVAQYARLQAKELSLQYGVAITRHFYGTLNGVVVRANKTQLAQLRRAVNIAYIEQDQLLSVAPLSMHNNAMPEWGLDRIDQRNLPLNSQYHHDYDGRGVTAYVIDTGINIAHQDFAGRAQHGFDFIDNDPDSSDCNGHGTHVAGTIGASQYGVAKQANLVGVRVLGCNGSGSTSGVIAGVDWVRANASGPSVANLSLGGSASQALDDAVNAAVAAGISMVVAAGNDNSNACYSSPARAADAITVGATASNDSRSGFSNYGSCLDIYAPGTDITSTWYSSNTAIRTISGTSMAAPHVAGALALYLQQDPSLTPAQLTQELITRASQGKVRDAGSGSPNLLLFTLGADVVDPGVPVTALAAGVPLPVAGSTGSQQLYSITVPAGAPSLNIVLAGGNGDADMYVQHGSLASFEQFVCRPYKSGNNESCAFTTPATGEWYVMLHGYQQFSGATLTASLADVPTACDGLCLHNDVPVTSLAGGLNSELLYQFVVPANVEVTISTQGGAGDVDLYVRKDARPTTLKYDCRPFATGNNETCRLNSGTGGTYQILLRGTERYSGVTLYGRY</sequence>
<dbReference type="Pfam" id="PF05922">
    <property type="entry name" value="Inhibitor_I9"/>
    <property type="match status" value="1"/>
</dbReference>
<dbReference type="InterPro" id="IPR007280">
    <property type="entry name" value="Peptidase_C_arc/bac"/>
</dbReference>
<dbReference type="InterPro" id="IPR023828">
    <property type="entry name" value="Peptidase_S8_Ser-AS"/>
</dbReference>
<evidence type="ECO:0000313" key="11">
    <source>
        <dbReference type="EMBL" id="MFC3032734.1"/>
    </source>
</evidence>
<reference evidence="12" key="1">
    <citation type="journal article" date="2019" name="Int. J. Syst. Evol. Microbiol.">
        <title>The Global Catalogue of Microorganisms (GCM) 10K type strain sequencing project: providing services to taxonomists for standard genome sequencing and annotation.</title>
        <authorList>
            <consortium name="The Broad Institute Genomics Platform"/>
            <consortium name="The Broad Institute Genome Sequencing Center for Infectious Disease"/>
            <person name="Wu L."/>
            <person name="Ma J."/>
        </authorList>
    </citation>
    <scope>NUCLEOTIDE SEQUENCE [LARGE SCALE GENOMIC DNA]</scope>
    <source>
        <strain evidence="12">KCTC 42730</strain>
    </source>
</reference>
<accession>A0ABV7CJF8</accession>
<feature type="signal peptide" evidence="7">
    <location>
        <begin position="1"/>
        <end position="22"/>
    </location>
</feature>
<feature type="active site" description="Charge relay system" evidence="5">
    <location>
        <position position="354"/>
    </location>
</feature>
<dbReference type="EMBL" id="JBHRSD010000014">
    <property type="protein sequence ID" value="MFC3032734.1"/>
    <property type="molecule type" value="Genomic_DNA"/>
</dbReference>
<protein>
    <submittedName>
        <fullName evidence="11">S8 family serine peptidase</fullName>
    </submittedName>
</protein>
<dbReference type="Pfam" id="PF04151">
    <property type="entry name" value="PPC"/>
    <property type="match status" value="2"/>
</dbReference>
<dbReference type="PROSITE" id="PS00138">
    <property type="entry name" value="SUBTILASE_SER"/>
    <property type="match status" value="1"/>
</dbReference>
<dbReference type="InterPro" id="IPR036852">
    <property type="entry name" value="Peptidase_S8/S53_dom_sf"/>
</dbReference>
<evidence type="ECO:0000256" key="7">
    <source>
        <dbReference type="SAM" id="SignalP"/>
    </source>
</evidence>
<dbReference type="Gene3D" id="3.30.70.80">
    <property type="entry name" value="Peptidase S8 propeptide/proteinase inhibitor I9"/>
    <property type="match status" value="1"/>
</dbReference>
<feature type="active site" description="Charge relay system" evidence="5">
    <location>
        <position position="202"/>
    </location>
</feature>
<organism evidence="11 12">
    <name type="scientific">Pseudoalteromonas fenneropenaei</name>
    <dbReference type="NCBI Taxonomy" id="1737459"/>
    <lineage>
        <taxon>Bacteria</taxon>
        <taxon>Pseudomonadati</taxon>
        <taxon>Pseudomonadota</taxon>
        <taxon>Gammaproteobacteria</taxon>
        <taxon>Alteromonadales</taxon>
        <taxon>Pseudoalteromonadaceae</taxon>
        <taxon>Pseudoalteromonas</taxon>
    </lineage>
</organism>
<dbReference type="PRINTS" id="PR00723">
    <property type="entry name" value="SUBTILISIN"/>
</dbReference>
<evidence type="ECO:0000256" key="6">
    <source>
        <dbReference type="RuleBase" id="RU003355"/>
    </source>
</evidence>
<feature type="active site" description="Charge relay system" evidence="5">
    <location>
        <position position="169"/>
    </location>
</feature>
<dbReference type="PROSITE" id="PS00136">
    <property type="entry name" value="SUBTILASE_ASP"/>
    <property type="match status" value="1"/>
</dbReference>
<keyword evidence="7" id="KW-0732">Signal</keyword>
<keyword evidence="2 5" id="KW-0645">Protease</keyword>
<keyword evidence="4 5" id="KW-0720">Serine protease</keyword>
<dbReference type="PANTHER" id="PTHR43806:SF11">
    <property type="entry name" value="CEREVISIN-RELATED"/>
    <property type="match status" value="1"/>
</dbReference>
<dbReference type="PROSITE" id="PS51892">
    <property type="entry name" value="SUBTILASE"/>
    <property type="match status" value="1"/>
</dbReference>
<dbReference type="PROSITE" id="PS00137">
    <property type="entry name" value="SUBTILASE_HIS"/>
    <property type="match status" value="1"/>
</dbReference>
<feature type="domain" description="Peptidase C-terminal archaeal/bacterial" evidence="9">
    <location>
        <begin position="548"/>
        <end position="613"/>
    </location>
</feature>
<dbReference type="InterPro" id="IPR023827">
    <property type="entry name" value="Peptidase_S8_Asp-AS"/>
</dbReference>
<evidence type="ECO:0000256" key="4">
    <source>
        <dbReference type="ARBA" id="ARBA00022825"/>
    </source>
</evidence>
<dbReference type="InterPro" id="IPR015500">
    <property type="entry name" value="Peptidase_S8_subtilisin-rel"/>
</dbReference>
<dbReference type="SUPFAM" id="SSF52743">
    <property type="entry name" value="Subtilisin-like"/>
    <property type="match status" value="1"/>
</dbReference>
<evidence type="ECO:0000256" key="2">
    <source>
        <dbReference type="ARBA" id="ARBA00022670"/>
    </source>
</evidence>
<dbReference type="InterPro" id="IPR010259">
    <property type="entry name" value="S8pro/Inhibitor_I9"/>
</dbReference>
<dbReference type="InterPro" id="IPR037045">
    <property type="entry name" value="S8pro/Inhibitor_I9_sf"/>
</dbReference>
<dbReference type="Gene3D" id="2.60.120.380">
    <property type="match status" value="2"/>
</dbReference>
<dbReference type="SUPFAM" id="SSF54897">
    <property type="entry name" value="Protease propeptides/inhibitors"/>
    <property type="match status" value="1"/>
</dbReference>
<dbReference type="Proteomes" id="UP001595453">
    <property type="component" value="Unassembled WGS sequence"/>
</dbReference>
<evidence type="ECO:0000256" key="3">
    <source>
        <dbReference type="ARBA" id="ARBA00022801"/>
    </source>
</evidence>
<feature type="chain" id="PRO_5046633984" evidence="7">
    <location>
        <begin position="23"/>
        <end position="627"/>
    </location>
</feature>
<evidence type="ECO:0000259" key="9">
    <source>
        <dbReference type="Pfam" id="PF04151"/>
    </source>
</evidence>
<evidence type="ECO:0000259" key="10">
    <source>
        <dbReference type="Pfam" id="PF05922"/>
    </source>
</evidence>